<dbReference type="Gene3D" id="1.10.3430.10">
    <property type="entry name" value="Ammonium transporter AmtB like domains"/>
    <property type="match status" value="1"/>
</dbReference>
<feature type="transmembrane region" description="Helical" evidence="5">
    <location>
        <begin position="247"/>
        <end position="267"/>
    </location>
</feature>
<dbReference type="PANTHER" id="PTHR11730:SF60">
    <property type="entry name" value="RH50, ISOFORM D"/>
    <property type="match status" value="1"/>
</dbReference>
<feature type="transmembrane region" description="Helical" evidence="5">
    <location>
        <begin position="171"/>
        <end position="193"/>
    </location>
</feature>
<keyword evidence="2 5" id="KW-0812">Transmembrane</keyword>
<feature type="transmembrane region" description="Helical" evidence="5">
    <location>
        <begin position="128"/>
        <end position="151"/>
    </location>
</feature>
<evidence type="ECO:0000313" key="6">
    <source>
        <dbReference type="EMBL" id="SNB60960.1"/>
    </source>
</evidence>
<dbReference type="GO" id="GO:0008519">
    <property type="term" value="F:ammonium channel activity"/>
    <property type="evidence" value="ECO:0007669"/>
    <property type="project" value="TreeGrafter"/>
</dbReference>
<feature type="transmembrane region" description="Helical" evidence="5">
    <location>
        <begin position="328"/>
        <end position="345"/>
    </location>
</feature>
<evidence type="ECO:0000256" key="2">
    <source>
        <dbReference type="ARBA" id="ARBA00022692"/>
    </source>
</evidence>
<dbReference type="GO" id="GO:0005886">
    <property type="term" value="C:plasma membrane"/>
    <property type="evidence" value="ECO:0007669"/>
    <property type="project" value="TreeGrafter"/>
</dbReference>
<feature type="transmembrane region" description="Helical" evidence="5">
    <location>
        <begin position="103"/>
        <end position="121"/>
    </location>
</feature>
<evidence type="ECO:0000256" key="3">
    <source>
        <dbReference type="ARBA" id="ARBA00022989"/>
    </source>
</evidence>
<dbReference type="SUPFAM" id="SSF111352">
    <property type="entry name" value="Ammonium transporter"/>
    <property type="match status" value="1"/>
</dbReference>
<evidence type="ECO:0000256" key="5">
    <source>
        <dbReference type="SAM" id="Phobius"/>
    </source>
</evidence>
<gene>
    <name evidence="6" type="ORF">SAMN02746019_00026450</name>
</gene>
<evidence type="ECO:0000256" key="1">
    <source>
        <dbReference type="ARBA" id="ARBA00004141"/>
    </source>
</evidence>
<name>A0A212QNI0_9CHLR</name>
<feature type="transmembrane region" description="Helical" evidence="5">
    <location>
        <begin position="6"/>
        <end position="21"/>
    </location>
</feature>
<keyword evidence="4 5" id="KW-0472">Membrane</keyword>
<keyword evidence="7" id="KW-1185">Reference proteome</keyword>
<dbReference type="InParanoid" id="A0A212QNI0"/>
<dbReference type="InterPro" id="IPR029020">
    <property type="entry name" value="Ammonium/urea_transptr"/>
</dbReference>
<evidence type="ECO:0000256" key="4">
    <source>
        <dbReference type="ARBA" id="ARBA00023136"/>
    </source>
</evidence>
<comment type="subcellular location">
    <subcellularLocation>
        <location evidence="1">Membrane</location>
        <topology evidence="1">Multi-pass membrane protein</topology>
    </subcellularLocation>
</comment>
<organism evidence="6 7">
    <name type="scientific">Thermoflexus hugenholtzii JAD2</name>
    <dbReference type="NCBI Taxonomy" id="877466"/>
    <lineage>
        <taxon>Bacteria</taxon>
        <taxon>Bacillati</taxon>
        <taxon>Chloroflexota</taxon>
        <taxon>Thermoflexia</taxon>
        <taxon>Thermoflexales</taxon>
        <taxon>Thermoflexaceae</taxon>
        <taxon>Thermoflexus</taxon>
    </lineage>
</organism>
<accession>A0A212QNI0</accession>
<proteinExistence type="predicted"/>
<dbReference type="EMBL" id="FYEK01000012">
    <property type="protein sequence ID" value="SNB60960.1"/>
    <property type="molecule type" value="Genomic_DNA"/>
</dbReference>
<dbReference type="GO" id="GO:0097272">
    <property type="term" value="P:ammonium homeostasis"/>
    <property type="evidence" value="ECO:0007669"/>
    <property type="project" value="TreeGrafter"/>
</dbReference>
<dbReference type="Proteomes" id="UP000197025">
    <property type="component" value="Unassembled WGS sequence"/>
</dbReference>
<reference evidence="7" key="1">
    <citation type="submission" date="2017-06" db="EMBL/GenBank/DDBJ databases">
        <authorList>
            <person name="Varghese N."/>
            <person name="Submissions S."/>
        </authorList>
    </citation>
    <scope>NUCLEOTIDE SEQUENCE [LARGE SCALE GENOMIC DNA]</scope>
    <source>
        <strain evidence="7">JAD2</strain>
    </source>
</reference>
<feature type="transmembrane region" description="Helical" evidence="5">
    <location>
        <begin position="33"/>
        <end position="59"/>
    </location>
</feature>
<dbReference type="AlphaFoldDB" id="A0A212QNI0"/>
<feature type="transmembrane region" description="Helical" evidence="5">
    <location>
        <begin position="388"/>
        <end position="409"/>
    </location>
</feature>
<keyword evidence="3 5" id="KW-1133">Transmembrane helix</keyword>
<dbReference type="PANTHER" id="PTHR11730">
    <property type="entry name" value="AMMONIUM TRANSPORTER"/>
    <property type="match status" value="1"/>
</dbReference>
<feature type="transmembrane region" description="Helical" evidence="5">
    <location>
        <begin position="205"/>
        <end position="227"/>
    </location>
</feature>
<sequence length="434" mass="44717">MDGFAWGWPLGIMGVLWAGMSEEEARRALVRGLSAGVAALLMWALGGFGFAYGGLGLWVEEPGFAALRRVYTLGADPQPLWSLMGLSGFLFRGVEGSPQAATLWGHAALAVLSAALLLGMGMEGFSPLIAAAAGAWLGGFLLPLGIHWVWGNGWLSRLGLTLSLGHGVVDPAGSGVLFALAGGALLGLLLPWGRRTPQPEHAFPPVHLPLLGGWGSLLIGGGWLAWLRADPLTVAHPGLESSLLARNASLVAMGAALGAGVYTALVAREVDPLMLIRAIAVGWIAGMAAAPFTGPWQAMGWGILVGLATPGMIYVLRRGGMAVQSLALLYGAAGVLGLLAVGLLADGRAGAGWNEVGKSDFMGYPGLGVVGVPGWGQPADPGQLTAQVVGALVLVLWGFLGMGGPAALLRWGWRRWARHRGPLPASGETSENRG</sequence>
<protein>
    <submittedName>
        <fullName evidence="6">Ammonium transporter</fullName>
    </submittedName>
</protein>
<dbReference type="RefSeq" id="WP_088570452.1">
    <property type="nucleotide sequence ID" value="NZ_FYEK01000012.1"/>
</dbReference>
<evidence type="ECO:0000313" key="7">
    <source>
        <dbReference type="Proteomes" id="UP000197025"/>
    </source>
</evidence>
<feature type="transmembrane region" description="Helical" evidence="5">
    <location>
        <begin position="274"/>
        <end position="292"/>
    </location>
</feature>
<feature type="transmembrane region" description="Helical" evidence="5">
    <location>
        <begin position="298"/>
        <end position="316"/>
    </location>
</feature>